<accession>A0ABR2ZKD8</accession>
<name>A0ABR2ZKD8_9AGAR</name>
<evidence type="ECO:0000313" key="2">
    <source>
        <dbReference type="Proteomes" id="UP001437256"/>
    </source>
</evidence>
<gene>
    <name evidence="1" type="ORF">AAF712_011280</name>
</gene>
<keyword evidence="2" id="KW-1185">Reference proteome</keyword>
<dbReference type="Proteomes" id="UP001437256">
    <property type="component" value="Unassembled WGS sequence"/>
</dbReference>
<protein>
    <submittedName>
        <fullName evidence="1">Uncharacterized protein</fullName>
    </submittedName>
</protein>
<organism evidence="1 2">
    <name type="scientific">Marasmius tenuissimus</name>
    <dbReference type="NCBI Taxonomy" id="585030"/>
    <lineage>
        <taxon>Eukaryota</taxon>
        <taxon>Fungi</taxon>
        <taxon>Dikarya</taxon>
        <taxon>Basidiomycota</taxon>
        <taxon>Agaricomycotina</taxon>
        <taxon>Agaricomycetes</taxon>
        <taxon>Agaricomycetidae</taxon>
        <taxon>Agaricales</taxon>
        <taxon>Marasmiineae</taxon>
        <taxon>Marasmiaceae</taxon>
        <taxon>Marasmius</taxon>
    </lineage>
</organism>
<sequence length="435" mass="49458">MANPDGKNSYSNGNQPDDNELREELLKLSTEMLSQDQARARLKAKFNYSIGRSKYFTLMSKFNIPTPRRNAKTMPPELMKSLVLEKLDEDVSRRNGPNTIQNKLARDGVPLPRDMIRLTQKEAQGPAAAIQRMPGYGKPKIPRGKLLIIGPFQEIHTDGHEKYARQALRMGDCTIGIYGMRDHVGFIHLMKTVPDAREGAAVGHLHLDMIVGTGYRAAVQMTYDLGHKTKEMKRQQFTIREHCSGLDPDEFPVVWETKSTHNISIESAWKWFRQYNGIGIRDIIEQGKSNGIFIQSNPVHTNLFHWLFPKLVQSCLDDFIAYWNTHKIRKQNSPLSGITPTHAMECPEQYGMVSGAIDVPPDLIEELRSRLPDRNEVFRWVSDDFEIMAGAAYDMIGRPSLVGPAAMKKGWEIFHQMAAVIDSFHQQEDEDKGLK</sequence>
<proteinExistence type="predicted"/>
<evidence type="ECO:0000313" key="1">
    <source>
        <dbReference type="EMBL" id="KAL0061838.1"/>
    </source>
</evidence>
<dbReference type="EMBL" id="JBBXMP010000121">
    <property type="protein sequence ID" value="KAL0061838.1"/>
    <property type="molecule type" value="Genomic_DNA"/>
</dbReference>
<reference evidence="1 2" key="1">
    <citation type="submission" date="2024-05" db="EMBL/GenBank/DDBJ databases">
        <title>A draft genome resource for the thread blight pathogen Marasmius tenuissimus strain MS-2.</title>
        <authorList>
            <person name="Yulfo-Soto G.E."/>
            <person name="Baruah I.K."/>
            <person name="Amoako-Attah I."/>
            <person name="Bukari Y."/>
            <person name="Meinhardt L.W."/>
            <person name="Bailey B.A."/>
            <person name="Cohen S.P."/>
        </authorList>
    </citation>
    <scope>NUCLEOTIDE SEQUENCE [LARGE SCALE GENOMIC DNA]</scope>
    <source>
        <strain evidence="1 2">MS-2</strain>
    </source>
</reference>
<comment type="caution">
    <text evidence="1">The sequence shown here is derived from an EMBL/GenBank/DDBJ whole genome shotgun (WGS) entry which is preliminary data.</text>
</comment>